<organism evidence="1 2">
    <name type="scientific">Anatilimnocola aggregata</name>
    <dbReference type="NCBI Taxonomy" id="2528021"/>
    <lineage>
        <taxon>Bacteria</taxon>
        <taxon>Pseudomonadati</taxon>
        <taxon>Planctomycetota</taxon>
        <taxon>Planctomycetia</taxon>
        <taxon>Pirellulales</taxon>
        <taxon>Pirellulaceae</taxon>
        <taxon>Anatilimnocola</taxon>
    </lineage>
</organism>
<dbReference type="OrthoDB" id="291547at2"/>
<reference evidence="1 2" key="1">
    <citation type="submission" date="2019-02" db="EMBL/GenBank/DDBJ databases">
        <title>Deep-cultivation of Planctomycetes and their phenomic and genomic characterization uncovers novel biology.</title>
        <authorList>
            <person name="Wiegand S."/>
            <person name="Jogler M."/>
            <person name="Boedeker C."/>
            <person name="Pinto D."/>
            <person name="Vollmers J."/>
            <person name="Rivas-Marin E."/>
            <person name="Kohn T."/>
            <person name="Peeters S.H."/>
            <person name="Heuer A."/>
            <person name="Rast P."/>
            <person name="Oberbeckmann S."/>
            <person name="Bunk B."/>
            <person name="Jeske O."/>
            <person name="Meyerdierks A."/>
            <person name="Storesund J.E."/>
            <person name="Kallscheuer N."/>
            <person name="Luecker S."/>
            <person name="Lage O.M."/>
            <person name="Pohl T."/>
            <person name="Merkel B.J."/>
            <person name="Hornburger P."/>
            <person name="Mueller R.-W."/>
            <person name="Bruemmer F."/>
            <person name="Labrenz M."/>
            <person name="Spormann A.M."/>
            <person name="Op den Camp H."/>
            <person name="Overmann J."/>
            <person name="Amann R."/>
            <person name="Jetten M.S.M."/>
            <person name="Mascher T."/>
            <person name="Medema M.H."/>
            <person name="Devos D.P."/>
            <person name="Kaster A.-K."/>
            <person name="Ovreas L."/>
            <person name="Rohde M."/>
            <person name="Galperin M.Y."/>
            <person name="Jogler C."/>
        </authorList>
    </citation>
    <scope>NUCLEOTIDE SEQUENCE [LARGE SCALE GENOMIC DNA]</scope>
    <source>
        <strain evidence="1 2">ETA_A8</strain>
    </source>
</reference>
<protein>
    <submittedName>
        <fullName evidence="1">Uncharacterized protein</fullName>
    </submittedName>
</protein>
<proteinExistence type="predicted"/>
<gene>
    <name evidence="1" type="ORF">ETAA8_40110</name>
</gene>
<sequence length="70" mass="7199">MPSDGSRPTINPTAMSLADAARVLSKVGSPTVTESMLQEDVEAGAPTNADGTLNLVHYAAWLVKELASGS</sequence>
<dbReference type="KEGG" id="aagg:ETAA8_40110"/>
<dbReference type="AlphaFoldDB" id="A0A517YF84"/>
<dbReference type="Proteomes" id="UP000315017">
    <property type="component" value="Chromosome"/>
</dbReference>
<evidence type="ECO:0000313" key="2">
    <source>
        <dbReference type="Proteomes" id="UP000315017"/>
    </source>
</evidence>
<keyword evidence="2" id="KW-1185">Reference proteome</keyword>
<dbReference type="EMBL" id="CP036274">
    <property type="protein sequence ID" value="QDU28905.1"/>
    <property type="molecule type" value="Genomic_DNA"/>
</dbReference>
<dbReference type="RefSeq" id="WP_145091948.1">
    <property type="nucleotide sequence ID" value="NZ_CP036274.1"/>
</dbReference>
<evidence type="ECO:0000313" key="1">
    <source>
        <dbReference type="EMBL" id="QDU28905.1"/>
    </source>
</evidence>
<name>A0A517YF84_9BACT</name>
<accession>A0A517YF84</accession>